<dbReference type="Proteomes" id="UP000307602">
    <property type="component" value="Unassembled WGS sequence"/>
</dbReference>
<dbReference type="InterPro" id="IPR037185">
    <property type="entry name" value="EmrE-like"/>
</dbReference>
<reference evidence="8 9" key="1">
    <citation type="submission" date="2019-04" db="EMBL/GenBank/DDBJ databases">
        <authorList>
            <person name="Liu A."/>
        </authorList>
    </citation>
    <scope>NUCLEOTIDE SEQUENCE [LARGE SCALE GENOMIC DNA]</scope>
    <source>
        <strain evidence="8 9">RZ03</strain>
    </source>
</reference>
<proteinExistence type="inferred from homology"/>
<dbReference type="InterPro" id="IPR000620">
    <property type="entry name" value="EamA_dom"/>
</dbReference>
<feature type="domain" description="EamA" evidence="7">
    <location>
        <begin position="10"/>
        <end position="142"/>
    </location>
</feature>
<sequence length="304" mass="33524">MSISRKTILIILAFFAIYVIWGSTYLLNKIAVTEIPPFFVASIRFTMAGTLIFIIAKLMKLKLSISRKQFINCTIAGFLFLVYGNGVFVWALKYLDSGFAALEASTQPLFVLLLMRLIDGKKMQPKSLIGVALGIIGMYLLVSQKELITSDESLIGMLMAFTCVLAWSYGSVFVAKADLPSNFFVSTAYQMSIAGGLLILISLLLNESWILPIHWSLKVQGSIIFLIVFGGVIAFTAFNYLLKVVSTEKASTSAYVNPIVAIILGWYVLDETITTQTIIAACILLTGVFFITSRKRIKTRTIGS</sequence>
<dbReference type="AlphaFoldDB" id="A0A4S1DVR7"/>
<evidence type="ECO:0000256" key="6">
    <source>
        <dbReference type="SAM" id="Phobius"/>
    </source>
</evidence>
<feature type="transmembrane region" description="Helical" evidence="6">
    <location>
        <begin position="254"/>
        <end position="269"/>
    </location>
</feature>
<dbReference type="OrthoDB" id="9812547at2"/>
<dbReference type="SUPFAM" id="SSF103481">
    <property type="entry name" value="Multidrug resistance efflux transporter EmrE"/>
    <property type="match status" value="2"/>
</dbReference>
<evidence type="ECO:0000256" key="4">
    <source>
        <dbReference type="ARBA" id="ARBA00022989"/>
    </source>
</evidence>
<accession>A0A4S1DVR7</accession>
<dbReference type="PANTHER" id="PTHR32322">
    <property type="entry name" value="INNER MEMBRANE TRANSPORTER"/>
    <property type="match status" value="1"/>
</dbReference>
<feature type="transmembrane region" description="Helical" evidence="6">
    <location>
        <begin position="154"/>
        <end position="175"/>
    </location>
</feature>
<dbReference type="Pfam" id="PF00892">
    <property type="entry name" value="EamA"/>
    <property type="match status" value="2"/>
</dbReference>
<evidence type="ECO:0000313" key="8">
    <source>
        <dbReference type="EMBL" id="TGV01532.1"/>
    </source>
</evidence>
<feature type="transmembrane region" description="Helical" evidence="6">
    <location>
        <begin position="187"/>
        <end position="211"/>
    </location>
</feature>
<comment type="subcellular location">
    <subcellularLocation>
        <location evidence="1">Membrane</location>
        <topology evidence="1">Multi-pass membrane protein</topology>
    </subcellularLocation>
</comment>
<dbReference type="GO" id="GO:0016020">
    <property type="term" value="C:membrane"/>
    <property type="evidence" value="ECO:0007669"/>
    <property type="project" value="UniProtKB-SubCell"/>
</dbReference>
<name>A0A4S1DVR7_9FLAO</name>
<feature type="transmembrane region" description="Helical" evidence="6">
    <location>
        <begin position="70"/>
        <end position="92"/>
    </location>
</feature>
<evidence type="ECO:0000259" key="7">
    <source>
        <dbReference type="Pfam" id="PF00892"/>
    </source>
</evidence>
<feature type="transmembrane region" description="Helical" evidence="6">
    <location>
        <begin position="38"/>
        <end position="58"/>
    </location>
</feature>
<feature type="transmembrane region" description="Helical" evidence="6">
    <location>
        <begin position="223"/>
        <end position="242"/>
    </location>
</feature>
<evidence type="ECO:0000256" key="1">
    <source>
        <dbReference type="ARBA" id="ARBA00004141"/>
    </source>
</evidence>
<keyword evidence="3 6" id="KW-0812">Transmembrane</keyword>
<keyword evidence="9" id="KW-1185">Reference proteome</keyword>
<evidence type="ECO:0000313" key="9">
    <source>
        <dbReference type="Proteomes" id="UP000307602"/>
    </source>
</evidence>
<evidence type="ECO:0000256" key="5">
    <source>
        <dbReference type="ARBA" id="ARBA00023136"/>
    </source>
</evidence>
<gene>
    <name evidence="8" type="ORF">EM932_14720</name>
</gene>
<protein>
    <submittedName>
        <fullName evidence="8">EamA family transporter</fullName>
    </submittedName>
</protein>
<feature type="transmembrane region" description="Helical" evidence="6">
    <location>
        <begin position="7"/>
        <end position="26"/>
    </location>
</feature>
<evidence type="ECO:0000256" key="3">
    <source>
        <dbReference type="ARBA" id="ARBA00022692"/>
    </source>
</evidence>
<feature type="transmembrane region" description="Helical" evidence="6">
    <location>
        <begin position="125"/>
        <end position="142"/>
    </location>
</feature>
<feature type="transmembrane region" description="Helical" evidence="6">
    <location>
        <begin position="98"/>
        <end position="118"/>
    </location>
</feature>
<feature type="domain" description="EamA" evidence="7">
    <location>
        <begin position="155"/>
        <end position="292"/>
    </location>
</feature>
<comment type="caution">
    <text evidence="8">The sequence shown here is derived from an EMBL/GenBank/DDBJ whole genome shotgun (WGS) entry which is preliminary data.</text>
</comment>
<feature type="transmembrane region" description="Helical" evidence="6">
    <location>
        <begin position="275"/>
        <end position="292"/>
    </location>
</feature>
<comment type="similarity">
    <text evidence="2">Belongs to the EamA transporter family.</text>
</comment>
<keyword evidence="4 6" id="KW-1133">Transmembrane helix</keyword>
<dbReference type="RefSeq" id="WP_135877960.1">
    <property type="nucleotide sequence ID" value="NZ_SRSO01000022.1"/>
</dbReference>
<dbReference type="PANTHER" id="PTHR32322:SF2">
    <property type="entry name" value="EAMA DOMAIN-CONTAINING PROTEIN"/>
    <property type="match status" value="1"/>
</dbReference>
<dbReference type="InterPro" id="IPR050638">
    <property type="entry name" value="AA-Vitamin_Transporters"/>
</dbReference>
<dbReference type="EMBL" id="SRSO01000022">
    <property type="protein sequence ID" value="TGV01532.1"/>
    <property type="molecule type" value="Genomic_DNA"/>
</dbReference>
<evidence type="ECO:0000256" key="2">
    <source>
        <dbReference type="ARBA" id="ARBA00007362"/>
    </source>
</evidence>
<organism evidence="8 9">
    <name type="scientific">Flavivirga rizhaonensis</name>
    <dbReference type="NCBI Taxonomy" id="2559571"/>
    <lineage>
        <taxon>Bacteria</taxon>
        <taxon>Pseudomonadati</taxon>
        <taxon>Bacteroidota</taxon>
        <taxon>Flavobacteriia</taxon>
        <taxon>Flavobacteriales</taxon>
        <taxon>Flavobacteriaceae</taxon>
        <taxon>Flavivirga</taxon>
    </lineage>
</organism>
<keyword evidence="5 6" id="KW-0472">Membrane</keyword>